<dbReference type="Proteomes" id="UP000036867">
    <property type="component" value="Unassembled WGS sequence"/>
</dbReference>
<dbReference type="GeneID" id="301135681"/>
<feature type="transmembrane region" description="Helical" evidence="6">
    <location>
        <begin position="631"/>
        <end position="655"/>
    </location>
</feature>
<evidence type="ECO:0000259" key="7">
    <source>
        <dbReference type="Pfam" id="PF12698"/>
    </source>
</evidence>
<dbReference type="EMBL" id="LILB01000001">
    <property type="protein sequence ID" value="KOO51996.1"/>
    <property type="molecule type" value="Genomic_DNA"/>
</dbReference>
<name>A0A0M0LLY9_9BACL</name>
<dbReference type="NCBIfam" id="TIGR03057">
    <property type="entry name" value="xxxLxxG_by_4"/>
    <property type="match status" value="1"/>
</dbReference>
<dbReference type="GO" id="GO:0016020">
    <property type="term" value="C:membrane"/>
    <property type="evidence" value="ECO:0007669"/>
    <property type="project" value="UniProtKB-SubCell"/>
</dbReference>
<sequence length="669" mass="72204">MSGLKLFIKDWLHIVKHKQARVAVAILLVIPLLYAGMFLLGYWNPYGNLDKLSVAVVNLDKGDKMNGKPLHIGEDVVDNLKKDPTLDFHFVTSNNAEKGLKNGQYAILVQIPNDFSQKVTTLMEENPKSAELIYKTNPGNNFISGQIGATAVDKIKDEISSEITKFYTKAVFDSLGQMSDGFAKAGNGASELGEGTKKAKAGLQAVEGGVSTLAEGTVKLSNGVKPLVDGAEQLHQSMNGLKDGAANLSTGMDKLSGAQQKLEQGEDLVYKGIGAVDAELEKTAGSTSQAQVDATKLTEQLRQFVQNNSDQQQNQDLQMILTKAEALTAQLKTAQENQNLQMQSLNNLHVEQGQLIEGMAQFGSKLSLVSTGSDQLNAGAVQIIEGMNKWQNGFNQVSNGIQALVAGSSQLQVGTKSLSKGMIKLVDGSEELSSSLIGAAEDSANINNTASTMDMFARPVQVVEKQINAVPNYGTAMVPYFLTLGLFVGGLIAANIIHYSRKAKEGVSGWDHFVDKLLLILSISILQTLIVDAVILYGFKVEVFSIPKFVLFSLIASFTYSTCIFMLIALFGALGRLAAIFMLVIQLAASGGTFPLQMSSPFIQFVSNYLPMTYAVNGFRSVISTQNWSQYWSSIGVLFGYIAAFLIIALIVFLLSNKRSNLTEIGKTV</sequence>
<evidence type="ECO:0000256" key="6">
    <source>
        <dbReference type="SAM" id="Phobius"/>
    </source>
</evidence>
<feature type="transmembrane region" description="Helical" evidence="6">
    <location>
        <begin position="549"/>
        <end position="570"/>
    </location>
</feature>
<dbReference type="OrthoDB" id="9811483at2"/>
<evidence type="ECO:0000313" key="9">
    <source>
        <dbReference type="Proteomes" id="UP000036867"/>
    </source>
</evidence>
<accession>A0A0M0LLY9</accession>
<dbReference type="InterPro" id="IPR023908">
    <property type="entry name" value="xxxLxxG_rpt"/>
</dbReference>
<keyword evidence="9" id="KW-1185">Reference proteome</keyword>
<feature type="coiled-coil region" evidence="5">
    <location>
        <begin position="294"/>
        <end position="337"/>
    </location>
</feature>
<feature type="domain" description="ABC-2 type transporter transmembrane" evidence="7">
    <location>
        <begin position="386"/>
        <end position="651"/>
    </location>
</feature>
<keyword evidence="4 6" id="KW-0472">Membrane</keyword>
<evidence type="ECO:0000256" key="5">
    <source>
        <dbReference type="SAM" id="Coils"/>
    </source>
</evidence>
<comment type="caution">
    <text evidence="8">The sequence shown here is derived from an EMBL/GenBank/DDBJ whole genome shotgun (WGS) entry which is preliminary data.</text>
</comment>
<feature type="transmembrane region" description="Helical" evidence="6">
    <location>
        <begin position="20"/>
        <end position="43"/>
    </location>
</feature>
<dbReference type="STRING" id="263475.AMD00_06135"/>
<dbReference type="InterPro" id="IPR017501">
    <property type="entry name" value="Phage_infect_YhgE_C"/>
</dbReference>
<keyword evidence="3 6" id="KW-1133">Transmembrane helix</keyword>
<dbReference type="PANTHER" id="PTHR43077:SF5">
    <property type="entry name" value="PHAGE INFECTION PROTEIN"/>
    <property type="match status" value="1"/>
</dbReference>
<dbReference type="InterPro" id="IPR051328">
    <property type="entry name" value="T7SS_ABC-Transporter"/>
</dbReference>
<evidence type="ECO:0000313" key="8">
    <source>
        <dbReference type="EMBL" id="KOO51996.1"/>
    </source>
</evidence>
<dbReference type="PANTHER" id="PTHR43077">
    <property type="entry name" value="TRANSPORT PERMEASE YVFS-RELATED"/>
    <property type="match status" value="1"/>
</dbReference>
<dbReference type="InterPro" id="IPR013525">
    <property type="entry name" value="ABC2_TM"/>
</dbReference>
<proteinExistence type="predicted"/>
<evidence type="ECO:0000256" key="2">
    <source>
        <dbReference type="ARBA" id="ARBA00022692"/>
    </source>
</evidence>
<dbReference type="NCBIfam" id="TIGR03061">
    <property type="entry name" value="pip_yhgE_Nterm"/>
    <property type="match status" value="1"/>
</dbReference>
<keyword evidence="5" id="KW-0175">Coiled coil</keyword>
<dbReference type="Pfam" id="PF12698">
    <property type="entry name" value="ABC2_membrane_3"/>
    <property type="match status" value="2"/>
</dbReference>
<organism evidence="8 9">
    <name type="scientific">Viridibacillus arvi</name>
    <dbReference type="NCBI Taxonomy" id="263475"/>
    <lineage>
        <taxon>Bacteria</taxon>
        <taxon>Bacillati</taxon>
        <taxon>Bacillota</taxon>
        <taxon>Bacilli</taxon>
        <taxon>Bacillales</taxon>
        <taxon>Caryophanaceae</taxon>
        <taxon>Viridibacillus</taxon>
    </lineage>
</organism>
<protein>
    <recommendedName>
        <fullName evidence="7">ABC-2 type transporter transmembrane domain-containing protein</fullName>
    </recommendedName>
</protein>
<feature type="transmembrane region" description="Helical" evidence="6">
    <location>
        <begin position="477"/>
        <end position="497"/>
    </location>
</feature>
<gene>
    <name evidence="8" type="ORF">AMD00_06135</name>
</gene>
<dbReference type="NCBIfam" id="TIGR03062">
    <property type="entry name" value="pip_yhgE_Cterm"/>
    <property type="match status" value="1"/>
</dbReference>
<feature type="transmembrane region" description="Helical" evidence="6">
    <location>
        <begin position="577"/>
        <end position="596"/>
    </location>
</feature>
<dbReference type="RefSeq" id="WP_053416168.1">
    <property type="nucleotide sequence ID" value="NZ_LILB01000001.1"/>
</dbReference>
<evidence type="ECO:0000256" key="4">
    <source>
        <dbReference type="ARBA" id="ARBA00023136"/>
    </source>
</evidence>
<reference evidence="9" key="1">
    <citation type="submission" date="2015-08" db="EMBL/GenBank/DDBJ databases">
        <title>Fjat-10028 dsm 16317.</title>
        <authorList>
            <person name="Liu B."/>
            <person name="Wang J."/>
            <person name="Zhu Y."/>
            <person name="Liu G."/>
            <person name="Chen Q."/>
            <person name="Chen Z."/>
            <person name="Lan J."/>
            <person name="Che J."/>
            <person name="Ge C."/>
            <person name="Shi H."/>
            <person name="Pan Z."/>
            <person name="Liu X."/>
        </authorList>
    </citation>
    <scope>NUCLEOTIDE SEQUENCE [LARGE SCALE GENOMIC DNA]</scope>
    <source>
        <strain evidence="9">DSM 16317</strain>
    </source>
</reference>
<evidence type="ECO:0000256" key="3">
    <source>
        <dbReference type="ARBA" id="ARBA00022989"/>
    </source>
</evidence>
<dbReference type="Gene3D" id="3.40.1710.10">
    <property type="entry name" value="abc type-2 transporter like domain"/>
    <property type="match status" value="1"/>
</dbReference>
<evidence type="ECO:0000256" key="1">
    <source>
        <dbReference type="ARBA" id="ARBA00004141"/>
    </source>
</evidence>
<feature type="transmembrane region" description="Helical" evidence="6">
    <location>
        <begin position="517"/>
        <end position="537"/>
    </location>
</feature>
<dbReference type="GO" id="GO:0140359">
    <property type="term" value="F:ABC-type transporter activity"/>
    <property type="evidence" value="ECO:0007669"/>
    <property type="project" value="InterPro"/>
</dbReference>
<feature type="domain" description="ABC-2 type transporter transmembrane" evidence="7">
    <location>
        <begin position="25"/>
        <end position="145"/>
    </location>
</feature>
<keyword evidence="2 6" id="KW-0812">Transmembrane</keyword>
<comment type="subcellular location">
    <subcellularLocation>
        <location evidence="1">Membrane</location>
        <topology evidence="1">Multi-pass membrane protein</topology>
    </subcellularLocation>
</comment>
<dbReference type="InterPro" id="IPR017500">
    <property type="entry name" value="Phage_infect_YhgE_N"/>
</dbReference>
<dbReference type="AlphaFoldDB" id="A0A0M0LLY9"/>